<accession>A0A937HC55</accession>
<dbReference type="Gene3D" id="3.30.530.20">
    <property type="match status" value="1"/>
</dbReference>
<organism evidence="3 4">
    <name type="scientific">PS1 clade bacterium</name>
    <dbReference type="NCBI Taxonomy" id="2175152"/>
    <lineage>
        <taxon>Bacteria</taxon>
        <taxon>Pseudomonadati</taxon>
        <taxon>Pseudomonadota</taxon>
        <taxon>Alphaproteobacteria</taxon>
        <taxon>PS1 clade</taxon>
    </lineage>
</organism>
<dbReference type="SUPFAM" id="SSF55961">
    <property type="entry name" value="Bet v1-like"/>
    <property type="match status" value="1"/>
</dbReference>
<reference evidence="3" key="1">
    <citation type="submission" date="2020-10" db="EMBL/GenBank/DDBJ databases">
        <title>Microbiome of the Black Sea water column analyzed by genome centric metagenomics.</title>
        <authorList>
            <person name="Cabello-Yeves P.J."/>
            <person name="Callieri C."/>
            <person name="Picazo A."/>
            <person name="Mehrshad M."/>
            <person name="Haro-Moreno J.M."/>
            <person name="Roda-Garcia J."/>
            <person name="Dzembekova N."/>
            <person name="Slabakova V."/>
            <person name="Slabakova N."/>
            <person name="Moncheva S."/>
            <person name="Rodriguez-Valera F."/>
        </authorList>
    </citation>
    <scope>NUCLEOTIDE SEQUENCE</scope>
    <source>
        <strain evidence="3">BS307-5m-G5</strain>
    </source>
</reference>
<proteinExistence type="inferred from homology"/>
<dbReference type="Proteomes" id="UP000785783">
    <property type="component" value="Unassembled WGS sequence"/>
</dbReference>
<dbReference type="Pfam" id="PF03364">
    <property type="entry name" value="Polyketide_cyc"/>
    <property type="match status" value="1"/>
</dbReference>
<evidence type="ECO:0000259" key="2">
    <source>
        <dbReference type="Pfam" id="PF03364"/>
    </source>
</evidence>
<dbReference type="InterPro" id="IPR044996">
    <property type="entry name" value="COQ10-like"/>
</dbReference>
<dbReference type="PANTHER" id="PTHR12901">
    <property type="entry name" value="SPERM PROTEIN HOMOLOG"/>
    <property type="match status" value="1"/>
</dbReference>
<comment type="caution">
    <text evidence="3">The sequence shown here is derived from an EMBL/GenBank/DDBJ whole genome shotgun (WGS) entry which is preliminary data.</text>
</comment>
<dbReference type="GO" id="GO:0045333">
    <property type="term" value="P:cellular respiration"/>
    <property type="evidence" value="ECO:0007669"/>
    <property type="project" value="InterPro"/>
</dbReference>
<feature type="domain" description="Coenzyme Q-binding protein COQ10 START" evidence="2">
    <location>
        <begin position="11"/>
        <end position="135"/>
    </location>
</feature>
<evidence type="ECO:0000313" key="4">
    <source>
        <dbReference type="Proteomes" id="UP000785783"/>
    </source>
</evidence>
<dbReference type="GO" id="GO:0048039">
    <property type="term" value="F:ubiquinone binding"/>
    <property type="evidence" value="ECO:0007669"/>
    <property type="project" value="InterPro"/>
</dbReference>
<name>A0A937HC55_9PROT</name>
<dbReference type="InterPro" id="IPR005031">
    <property type="entry name" value="COQ10_START"/>
</dbReference>
<evidence type="ECO:0000256" key="1">
    <source>
        <dbReference type="ARBA" id="ARBA00008918"/>
    </source>
</evidence>
<sequence>MQTIKLTRQNPYTAQQMFELITDVDRYDAFIPYCTAARVRERSESEMLADLAIGYKMLRETYTSRIVLGDAPLSVTVHQAKGPFRHLYNKWVFEETADGCDVHFELQFEFAVPLLRRIIEPIMNRVVDRFVAAFEERAIDIYGE</sequence>
<dbReference type="PANTHER" id="PTHR12901:SF10">
    <property type="entry name" value="COENZYME Q-BINDING PROTEIN COQ10, MITOCHONDRIAL"/>
    <property type="match status" value="1"/>
</dbReference>
<dbReference type="AlphaFoldDB" id="A0A937HC55"/>
<dbReference type="CDD" id="cd07813">
    <property type="entry name" value="COQ10p_like"/>
    <property type="match status" value="1"/>
</dbReference>
<gene>
    <name evidence="3" type="ORF">ISQ19_00155</name>
</gene>
<dbReference type="InterPro" id="IPR023393">
    <property type="entry name" value="START-like_dom_sf"/>
</dbReference>
<dbReference type="EMBL" id="JADHOK010000001">
    <property type="protein sequence ID" value="MBL6761089.1"/>
    <property type="molecule type" value="Genomic_DNA"/>
</dbReference>
<evidence type="ECO:0000313" key="3">
    <source>
        <dbReference type="EMBL" id="MBL6761089.1"/>
    </source>
</evidence>
<comment type="similarity">
    <text evidence="1">Belongs to the ribosome association toxin RatA family.</text>
</comment>
<protein>
    <submittedName>
        <fullName evidence="3">Type II toxin-antitoxin system RatA family toxin</fullName>
    </submittedName>
</protein>